<protein>
    <recommendedName>
        <fullName evidence="1">Glycosyl transferase family 1 domain-containing protein</fullName>
    </recommendedName>
</protein>
<proteinExistence type="predicted"/>
<gene>
    <name evidence="2" type="ORF">BBI08_08890</name>
</gene>
<dbReference type="STRING" id="1215089.BBI08_08890"/>
<feature type="domain" description="Glycosyl transferase family 1" evidence="1">
    <location>
        <begin position="215"/>
        <end position="375"/>
    </location>
</feature>
<dbReference type="Pfam" id="PF00534">
    <property type="entry name" value="Glycos_transf_1"/>
    <property type="match status" value="1"/>
</dbReference>
<dbReference type="PANTHER" id="PTHR12526:SF630">
    <property type="entry name" value="GLYCOSYLTRANSFERASE"/>
    <property type="match status" value="1"/>
</dbReference>
<dbReference type="RefSeq" id="WP_065528201.1">
    <property type="nucleotide sequence ID" value="NZ_CP016537.2"/>
</dbReference>
<accession>A0A1C7DRJ1</accession>
<dbReference type="CDD" id="cd03801">
    <property type="entry name" value="GT4_PimA-like"/>
    <property type="match status" value="1"/>
</dbReference>
<dbReference type="Proteomes" id="UP000092687">
    <property type="component" value="Chromosome"/>
</dbReference>
<dbReference type="Gene3D" id="3.40.50.2000">
    <property type="entry name" value="Glycogen Phosphorylase B"/>
    <property type="match status" value="2"/>
</dbReference>
<dbReference type="SUPFAM" id="SSF53756">
    <property type="entry name" value="UDP-Glycosyltransferase/glycogen phosphorylase"/>
    <property type="match status" value="1"/>
</dbReference>
<evidence type="ECO:0000313" key="3">
    <source>
        <dbReference type="Proteomes" id="UP000092687"/>
    </source>
</evidence>
<reference evidence="3" key="1">
    <citation type="submission" date="2016-07" db="EMBL/GenBank/DDBJ databases">
        <authorList>
            <person name="See-Too W.S."/>
        </authorList>
    </citation>
    <scope>NUCLEOTIDE SEQUENCE [LARGE SCALE GENOMIC DNA]</scope>
    <source>
        <strain evidence="3">DSM 24743</strain>
    </source>
</reference>
<dbReference type="PANTHER" id="PTHR12526">
    <property type="entry name" value="GLYCOSYLTRANSFERASE"/>
    <property type="match status" value="1"/>
</dbReference>
<evidence type="ECO:0000313" key="2">
    <source>
        <dbReference type="EMBL" id="ANU13958.1"/>
    </source>
</evidence>
<keyword evidence="3" id="KW-1185">Reference proteome</keyword>
<organism evidence="2 3">
    <name type="scientific">Planococcus halocryophilus</name>
    <dbReference type="NCBI Taxonomy" id="1215089"/>
    <lineage>
        <taxon>Bacteria</taxon>
        <taxon>Bacillati</taxon>
        <taxon>Bacillota</taxon>
        <taxon>Bacilli</taxon>
        <taxon>Bacillales</taxon>
        <taxon>Caryophanaceae</taxon>
        <taxon>Planococcus</taxon>
    </lineage>
</organism>
<dbReference type="EMBL" id="CP016537">
    <property type="protein sequence ID" value="ANU13958.1"/>
    <property type="molecule type" value="Genomic_DNA"/>
</dbReference>
<dbReference type="KEGG" id="phc:BBI08_08890"/>
<dbReference type="GO" id="GO:0016757">
    <property type="term" value="F:glycosyltransferase activity"/>
    <property type="evidence" value="ECO:0007669"/>
    <property type="project" value="InterPro"/>
</dbReference>
<dbReference type="AlphaFoldDB" id="A0A1C7DRJ1"/>
<sequence>MKLMVVLEHRFYEYPNGEIYSERVIDYDFLKRYLNVFEEVIVCGRFKNIKFPLEKKLRVDGEGISFVKLPDFKGPEEMLTKSLIIKKIIKTAISKSDAVLLRAPSPTSYLALNTVKKSKKPFGVEMVANPRTALEIHENKNLIKKLKNELIKKVWVLHAKEVCKSANGVSYVTERALQNEYPCHSILFGESKKFFNDSYSTINLKQSDFTYEEENKKKNENEYFTICHTGYMDGKTKGHLTVIKTLKILLNRGYKVKVKFIGSGKYMPEFEEYANKLDLRENVEFLGGLFGYKEVQKVLRASDLYFFPTMSEGLPRSLIEAMANKLPCISSPVDGIPELLEGEFLAPYNSTESYANKIEELINSPQLREEAAEKNYIKAKEYTQQKLTPRRDRFYSKLYSLTQE</sequence>
<dbReference type="OrthoDB" id="9813638at2"/>
<reference evidence="3" key="2">
    <citation type="submission" date="2016-10" db="EMBL/GenBank/DDBJ databases">
        <authorList>
            <person name="See-Too W.S."/>
        </authorList>
    </citation>
    <scope>NUCLEOTIDE SEQUENCE [LARGE SCALE GENOMIC DNA]</scope>
    <source>
        <strain evidence="3">DSM 24743</strain>
    </source>
</reference>
<dbReference type="InterPro" id="IPR001296">
    <property type="entry name" value="Glyco_trans_1"/>
</dbReference>
<name>A0A1C7DRJ1_9BACL</name>
<evidence type="ECO:0000259" key="1">
    <source>
        <dbReference type="Pfam" id="PF00534"/>
    </source>
</evidence>